<dbReference type="Proteomes" id="UP000036681">
    <property type="component" value="Unplaced"/>
</dbReference>
<keyword evidence="1" id="KW-1185">Reference proteome</keyword>
<evidence type="ECO:0000313" key="2">
    <source>
        <dbReference type="WBParaSite" id="ALUE_0002049901-mRNA-1"/>
    </source>
</evidence>
<sequence>MIVLNAEAEPIGGGGLAGPPSRLDFPGGISTSPKAVMFATLEPTIRQSCIRVLRIPNSTLQKRSRHKSTGIKLPYDLRPSFFIFIILFAGCSPVAGDYPRVVIMVEKYPEDSPWDFHSRSSRQAEVSKKTWEEYILYKEQTCRTDTTDSSTAASDYFNWEEMTFHKNLRLKYVRFVLLDNMNAIHIFSDYQETVIILDIEEGMGWTTKPVLGDGIVLDLMFTAVLRYDETQLSIQSTDMSSTENFLNYSEIANYDKWPVNLQQLDAFPAKNMGEQSQRVTSEVYFYVDVSP</sequence>
<proteinExistence type="predicted"/>
<accession>A0A0M3IP21</accession>
<evidence type="ECO:0000313" key="1">
    <source>
        <dbReference type="Proteomes" id="UP000036681"/>
    </source>
</evidence>
<protein>
    <submittedName>
        <fullName evidence="2">PKD_channel domain-containing protein</fullName>
    </submittedName>
</protein>
<dbReference type="AlphaFoldDB" id="A0A0M3IP21"/>
<name>A0A0M3IP21_ASCLU</name>
<reference evidence="2" key="1">
    <citation type="submission" date="2017-02" db="UniProtKB">
        <authorList>
            <consortium name="WormBaseParasite"/>
        </authorList>
    </citation>
    <scope>IDENTIFICATION</scope>
</reference>
<organism evidence="1 2">
    <name type="scientific">Ascaris lumbricoides</name>
    <name type="common">Giant roundworm</name>
    <dbReference type="NCBI Taxonomy" id="6252"/>
    <lineage>
        <taxon>Eukaryota</taxon>
        <taxon>Metazoa</taxon>
        <taxon>Ecdysozoa</taxon>
        <taxon>Nematoda</taxon>
        <taxon>Chromadorea</taxon>
        <taxon>Rhabditida</taxon>
        <taxon>Spirurina</taxon>
        <taxon>Ascaridomorpha</taxon>
        <taxon>Ascaridoidea</taxon>
        <taxon>Ascarididae</taxon>
        <taxon>Ascaris</taxon>
    </lineage>
</organism>
<dbReference type="WBParaSite" id="ALUE_0002049901-mRNA-1">
    <property type="protein sequence ID" value="ALUE_0002049901-mRNA-1"/>
    <property type="gene ID" value="ALUE_0002049901"/>
</dbReference>